<keyword evidence="2" id="KW-1185">Reference proteome</keyword>
<accession>A0A6G1EDI0</accession>
<protein>
    <submittedName>
        <fullName evidence="1">Uncharacterized protein</fullName>
    </submittedName>
</protein>
<dbReference type="Proteomes" id="UP000479710">
    <property type="component" value="Unassembled WGS sequence"/>
</dbReference>
<reference evidence="1 2" key="1">
    <citation type="submission" date="2019-11" db="EMBL/GenBank/DDBJ databases">
        <title>Whole genome sequence of Oryza granulata.</title>
        <authorList>
            <person name="Li W."/>
        </authorList>
    </citation>
    <scope>NUCLEOTIDE SEQUENCE [LARGE SCALE GENOMIC DNA]</scope>
    <source>
        <strain evidence="2">cv. Menghai</strain>
        <tissue evidence="1">Leaf</tissue>
    </source>
</reference>
<gene>
    <name evidence="1" type="ORF">E2562_036578</name>
</gene>
<dbReference type="AlphaFoldDB" id="A0A6G1EDI0"/>
<evidence type="ECO:0000313" key="1">
    <source>
        <dbReference type="EMBL" id="KAF0922462.1"/>
    </source>
</evidence>
<proteinExistence type="predicted"/>
<evidence type="ECO:0000313" key="2">
    <source>
        <dbReference type="Proteomes" id="UP000479710"/>
    </source>
</evidence>
<sequence>MEGEQQGNGEVFWNWMAVAQTVAHSLVDVRNWARDTVGDLVPELEMLDFAAELLGDSTGAADSLFDGLRALVPEGRLEEADVDAAAKLVAGVFAVPLLSEDVDGARAHVAHVVTRGQLGTAKREVEVLVSRHTAAGLQLARCARAIGLLPGDADGLSMNRYHIEAMVQAKKAIQRLSAAEIDVKETLVLLQSPRRGRFVQEADKALHDTIREVEKAIDAMWLMSHATLGEHTELCKIIDRVV</sequence>
<dbReference type="EMBL" id="SPHZ02000004">
    <property type="protein sequence ID" value="KAF0922462.1"/>
    <property type="molecule type" value="Genomic_DNA"/>
</dbReference>
<name>A0A6G1EDI0_9ORYZ</name>
<comment type="caution">
    <text evidence="1">The sequence shown here is derived from an EMBL/GenBank/DDBJ whole genome shotgun (WGS) entry which is preliminary data.</text>
</comment>
<organism evidence="1 2">
    <name type="scientific">Oryza meyeriana var. granulata</name>
    <dbReference type="NCBI Taxonomy" id="110450"/>
    <lineage>
        <taxon>Eukaryota</taxon>
        <taxon>Viridiplantae</taxon>
        <taxon>Streptophyta</taxon>
        <taxon>Embryophyta</taxon>
        <taxon>Tracheophyta</taxon>
        <taxon>Spermatophyta</taxon>
        <taxon>Magnoliopsida</taxon>
        <taxon>Liliopsida</taxon>
        <taxon>Poales</taxon>
        <taxon>Poaceae</taxon>
        <taxon>BOP clade</taxon>
        <taxon>Oryzoideae</taxon>
        <taxon>Oryzeae</taxon>
        <taxon>Oryzinae</taxon>
        <taxon>Oryza</taxon>
        <taxon>Oryza meyeriana</taxon>
    </lineage>
</organism>